<evidence type="ECO:0000313" key="8">
    <source>
        <dbReference type="Proteomes" id="UP001151287"/>
    </source>
</evidence>
<evidence type="ECO:0000256" key="6">
    <source>
        <dbReference type="SAM" id="Phobius"/>
    </source>
</evidence>
<evidence type="ECO:0008006" key="9">
    <source>
        <dbReference type="Google" id="ProtNLM"/>
    </source>
</evidence>
<keyword evidence="3 6" id="KW-0812">Transmembrane</keyword>
<dbReference type="NCBIfam" id="NF041756">
    <property type="entry name" value="EfeU"/>
    <property type="match status" value="1"/>
</dbReference>
<dbReference type="PANTHER" id="PTHR31632:SF2">
    <property type="entry name" value="PLASMA MEMBRANE IRON PERMEASE"/>
    <property type="match status" value="1"/>
</dbReference>
<feature type="transmembrane region" description="Helical" evidence="6">
    <location>
        <begin position="155"/>
        <end position="173"/>
    </location>
</feature>
<organism evidence="7 8">
    <name type="scientific">Rhynchospora breviuscula</name>
    <dbReference type="NCBI Taxonomy" id="2022672"/>
    <lineage>
        <taxon>Eukaryota</taxon>
        <taxon>Viridiplantae</taxon>
        <taxon>Streptophyta</taxon>
        <taxon>Embryophyta</taxon>
        <taxon>Tracheophyta</taxon>
        <taxon>Spermatophyta</taxon>
        <taxon>Magnoliopsida</taxon>
        <taxon>Liliopsida</taxon>
        <taxon>Poales</taxon>
        <taxon>Cyperaceae</taxon>
        <taxon>Cyperoideae</taxon>
        <taxon>Rhynchosporeae</taxon>
        <taxon>Rhynchospora</taxon>
    </lineage>
</organism>
<dbReference type="EMBL" id="JAMQYH010000029">
    <property type="protein sequence ID" value="KAJ1684442.1"/>
    <property type="molecule type" value="Genomic_DNA"/>
</dbReference>
<evidence type="ECO:0000256" key="5">
    <source>
        <dbReference type="ARBA" id="ARBA00023136"/>
    </source>
</evidence>
<comment type="caution">
    <text evidence="7">The sequence shown here is derived from an EMBL/GenBank/DDBJ whole genome shotgun (WGS) entry which is preliminary data.</text>
</comment>
<dbReference type="InterPro" id="IPR004923">
    <property type="entry name" value="FTR1/Fip1/EfeU"/>
</dbReference>
<feature type="transmembrane region" description="Helical" evidence="6">
    <location>
        <begin position="6"/>
        <end position="26"/>
    </location>
</feature>
<keyword evidence="8" id="KW-1185">Reference proteome</keyword>
<dbReference type="Proteomes" id="UP001151287">
    <property type="component" value="Unassembled WGS sequence"/>
</dbReference>
<keyword evidence="4 6" id="KW-1133">Transmembrane helix</keyword>
<dbReference type="GO" id="GO:0033573">
    <property type="term" value="C:high-affinity iron permease complex"/>
    <property type="evidence" value="ECO:0007669"/>
    <property type="project" value="InterPro"/>
</dbReference>
<feature type="transmembrane region" description="Helical" evidence="6">
    <location>
        <begin position="252"/>
        <end position="270"/>
    </location>
</feature>
<dbReference type="AlphaFoldDB" id="A0A9P9Z8S3"/>
<comment type="similarity">
    <text evidence="2">Belongs to the oxidase-dependent Fe transporter (OFeT) (TC 9.A.10.1) family.</text>
</comment>
<protein>
    <recommendedName>
        <fullName evidence="9">High-affinity iron transporter</fullName>
    </recommendedName>
</protein>
<evidence type="ECO:0000313" key="7">
    <source>
        <dbReference type="EMBL" id="KAJ1684442.1"/>
    </source>
</evidence>
<evidence type="ECO:0000256" key="3">
    <source>
        <dbReference type="ARBA" id="ARBA00022692"/>
    </source>
</evidence>
<dbReference type="Pfam" id="PF03239">
    <property type="entry name" value="FTR1"/>
    <property type="match status" value="1"/>
</dbReference>
<evidence type="ECO:0000256" key="4">
    <source>
        <dbReference type="ARBA" id="ARBA00022989"/>
    </source>
</evidence>
<dbReference type="OrthoDB" id="4364at2759"/>
<dbReference type="GO" id="GO:0015093">
    <property type="term" value="F:ferrous iron transmembrane transporter activity"/>
    <property type="evidence" value="ECO:0007669"/>
    <property type="project" value="TreeGrafter"/>
</dbReference>
<feature type="transmembrane region" description="Helical" evidence="6">
    <location>
        <begin position="70"/>
        <end position="90"/>
    </location>
</feature>
<dbReference type="PANTHER" id="PTHR31632">
    <property type="entry name" value="IRON TRANSPORTER FTH1"/>
    <property type="match status" value="1"/>
</dbReference>
<evidence type="ECO:0000256" key="2">
    <source>
        <dbReference type="ARBA" id="ARBA00008333"/>
    </source>
</evidence>
<sequence length="294" mass="30640">MLGNFLIGLREGLEASLVVVILIAYLVKSGRRHLLPRVWAGVATAVAISLAFGALLTFGPQGLTFEAQEALGGTLSLVAVGFVTWMVFWMGRHARALSGELRGAVDRAAEAGRASLAVVALLAVGREGLETALFLWSATQSATGSGTSGSQVGPLLAALGGILVAVAMGWAFYRGVLRINLSRFFTWTGAFLIVVAAGVAAYGVHDLQEAGVLPGLNDLLFDVSAAIPPDSWYGTLLKGVLNFSPATTKLEGLVWVVYIVPTMTLFLRAARHRNAPGAPPAARSTAPAPSPAVH</sequence>
<feature type="transmembrane region" description="Helical" evidence="6">
    <location>
        <begin position="111"/>
        <end position="135"/>
    </location>
</feature>
<evidence type="ECO:0000256" key="1">
    <source>
        <dbReference type="ARBA" id="ARBA00004141"/>
    </source>
</evidence>
<gene>
    <name evidence="7" type="ORF">LUZ63_020197</name>
</gene>
<reference evidence="7" key="1">
    <citation type="journal article" date="2022" name="Cell">
        <title>Repeat-based holocentromeres influence genome architecture and karyotype evolution.</title>
        <authorList>
            <person name="Hofstatter P.G."/>
            <person name="Thangavel G."/>
            <person name="Lux T."/>
            <person name="Neumann P."/>
            <person name="Vondrak T."/>
            <person name="Novak P."/>
            <person name="Zhang M."/>
            <person name="Costa L."/>
            <person name="Castellani M."/>
            <person name="Scott A."/>
            <person name="Toegelov H."/>
            <person name="Fuchs J."/>
            <person name="Mata-Sucre Y."/>
            <person name="Dias Y."/>
            <person name="Vanzela A.L.L."/>
            <person name="Huettel B."/>
            <person name="Almeida C.C.S."/>
            <person name="Simkova H."/>
            <person name="Souza G."/>
            <person name="Pedrosa-Harand A."/>
            <person name="Macas J."/>
            <person name="Mayer K.F.X."/>
            <person name="Houben A."/>
            <person name="Marques A."/>
        </authorList>
    </citation>
    <scope>NUCLEOTIDE SEQUENCE</scope>
    <source>
        <strain evidence="7">RhyBre1mFocal</strain>
    </source>
</reference>
<comment type="subcellular location">
    <subcellularLocation>
        <location evidence="1">Membrane</location>
        <topology evidence="1">Multi-pass membrane protein</topology>
    </subcellularLocation>
</comment>
<feature type="transmembrane region" description="Helical" evidence="6">
    <location>
        <begin position="185"/>
        <end position="204"/>
    </location>
</feature>
<name>A0A9P9Z8S3_9POAL</name>
<feature type="transmembrane region" description="Helical" evidence="6">
    <location>
        <begin position="38"/>
        <end position="58"/>
    </location>
</feature>
<keyword evidence="5 6" id="KW-0472">Membrane</keyword>
<proteinExistence type="inferred from homology"/>
<accession>A0A9P9Z8S3</accession>